<dbReference type="AlphaFoldDB" id="A0A7X0MJK8"/>
<evidence type="ECO:0000313" key="3">
    <source>
        <dbReference type="Proteomes" id="UP000521017"/>
    </source>
</evidence>
<reference evidence="2 3" key="1">
    <citation type="submission" date="2020-08" db="EMBL/GenBank/DDBJ databases">
        <title>Genomic Encyclopedia of Type Strains, Phase IV (KMG-V): Genome sequencing to study the core and pangenomes of soil and plant-associated prokaryotes.</title>
        <authorList>
            <person name="Whitman W."/>
        </authorList>
    </citation>
    <scope>NUCLEOTIDE SEQUENCE [LARGE SCALE GENOMIC DNA]</scope>
    <source>
        <strain evidence="2 3">M2T3</strain>
    </source>
</reference>
<accession>A0A7X0MJK8</accession>
<protein>
    <submittedName>
        <fullName evidence="2">Uncharacterized protein</fullName>
    </submittedName>
</protein>
<keyword evidence="1" id="KW-0472">Membrane</keyword>
<dbReference type="EMBL" id="JACHCC010000004">
    <property type="protein sequence ID" value="MBB6499730.1"/>
    <property type="molecule type" value="Genomic_DNA"/>
</dbReference>
<dbReference type="Proteomes" id="UP000521017">
    <property type="component" value="Unassembled WGS sequence"/>
</dbReference>
<keyword evidence="1" id="KW-0812">Transmembrane</keyword>
<organism evidence="2 3">
    <name type="scientific">Pedobacter cryoconitis</name>
    <dbReference type="NCBI Taxonomy" id="188932"/>
    <lineage>
        <taxon>Bacteria</taxon>
        <taxon>Pseudomonadati</taxon>
        <taxon>Bacteroidota</taxon>
        <taxon>Sphingobacteriia</taxon>
        <taxon>Sphingobacteriales</taxon>
        <taxon>Sphingobacteriaceae</taxon>
        <taxon>Pedobacter</taxon>
    </lineage>
</organism>
<proteinExistence type="predicted"/>
<gene>
    <name evidence="2" type="ORF">HDF25_001872</name>
</gene>
<sequence>MIPMTKIEMASTLMTCMILMSILVGLSGSFFLKKYISQMYKIMFQSGTEIKNQHILLFIKYKAQKKALINQGLSYVV</sequence>
<evidence type="ECO:0000256" key="1">
    <source>
        <dbReference type="SAM" id="Phobius"/>
    </source>
</evidence>
<feature type="transmembrane region" description="Helical" evidence="1">
    <location>
        <begin position="12"/>
        <end position="32"/>
    </location>
</feature>
<keyword evidence="1" id="KW-1133">Transmembrane helix</keyword>
<evidence type="ECO:0000313" key="2">
    <source>
        <dbReference type="EMBL" id="MBB6499730.1"/>
    </source>
</evidence>
<name>A0A7X0MJK8_9SPHI</name>
<comment type="caution">
    <text evidence="2">The sequence shown here is derived from an EMBL/GenBank/DDBJ whole genome shotgun (WGS) entry which is preliminary data.</text>
</comment>